<dbReference type="Proteomes" id="UP001209540">
    <property type="component" value="Unassembled WGS sequence"/>
</dbReference>
<keyword evidence="1" id="KW-0812">Transmembrane</keyword>
<keyword evidence="1" id="KW-1133">Transmembrane helix</keyword>
<sequence length="159" mass="18122">MYKGGERPRARDVIGILLTPIILIVIPLSSCLNGCLRICGLGCPWCYGSCSYFLFNYWKPIKMCNNYVCRFCCNNHLFFSRQILNHRKEQRMTSNKITNTKNQDINMNHLAISVLPSSSSISIDDDHYSLSSLSNTNNNNIHYPVTEPPNVSITTKQIQ</sequence>
<dbReference type="EMBL" id="JAIXMP010000050">
    <property type="protein sequence ID" value="KAI9245651.1"/>
    <property type="molecule type" value="Genomic_DNA"/>
</dbReference>
<evidence type="ECO:0000313" key="3">
    <source>
        <dbReference type="Proteomes" id="UP001209540"/>
    </source>
</evidence>
<dbReference type="AlphaFoldDB" id="A0AAD5JXN3"/>
<accession>A0AAD5JXN3</accession>
<reference evidence="2" key="1">
    <citation type="journal article" date="2022" name="IScience">
        <title>Evolution of zygomycete secretomes and the origins of terrestrial fungal ecologies.</title>
        <authorList>
            <person name="Chang Y."/>
            <person name="Wang Y."/>
            <person name="Mondo S."/>
            <person name="Ahrendt S."/>
            <person name="Andreopoulos W."/>
            <person name="Barry K."/>
            <person name="Beard J."/>
            <person name="Benny G.L."/>
            <person name="Blankenship S."/>
            <person name="Bonito G."/>
            <person name="Cuomo C."/>
            <person name="Desiro A."/>
            <person name="Gervers K.A."/>
            <person name="Hundley H."/>
            <person name="Kuo A."/>
            <person name="LaButti K."/>
            <person name="Lang B.F."/>
            <person name="Lipzen A."/>
            <person name="O'Donnell K."/>
            <person name="Pangilinan J."/>
            <person name="Reynolds N."/>
            <person name="Sandor L."/>
            <person name="Smith M.E."/>
            <person name="Tsang A."/>
            <person name="Grigoriev I.V."/>
            <person name="Stajich J.E."/>
            <person name="Spatafora J.W."/>
        </authorList>
    </citation>
    <scope>NUCLEOTIDE SEQUENCE</scope>
    <source>
        <strain evidence="2">RSA 2281</strain>
    </source>
</reference>
<keyword evidence="3" id="KW-1185">Reference proteome</keyword>
<evidence type="ECO:0000256" key="1">
    <source>
        <dbReference type="SAM" id="Phobius"/>
    </source>
</evidence>
<organism evidence="2 3">
    <name type="scientific">Phascolomyces articulosus</name>
    <dbReference type="NCBI Taxonomy" id="60185"/>
    <lineage>
        <taxon>Eukaryota</taxon>
        <taxon>Fungi</taxon>
        <taxon>Fungi incertae sedis</taxon>
        <taxon>Mucoromycota</taxon>
        <taxon>Mucoromycotina</taxon>
        <taxon>Mucoromycetes</taxon>
        <taxon>Mucorales</taxon>
        <taxon>Lichtheimiaceae</taxon>
        <taxon>Phascolomyces</taxon>
    </lineage>
</organism>
<feature type="transmembrane region" description="Helical" evidence="1">
    <location>
        <begin position="12"/>
        <end position="29"/>
    </location>
</feature>
<comment type="caution">
    <text evidence="2">The sequence shown here is derived from an EMBL/GenBank/DDBJ whole genome shotgun (WGS) entry which is preliminary data.</text>
</comment>
<name>A0AAD5JXN3_9FUNG</name>
<keyword evidence="1" id="KW-0472">Membrane</keyword>
<gene>
    <name evidence="2" type="ORF">BDA99DRAFT_527781</name>
</gene>
<proteinExistence type="predicted"/>
<evidence type="ECO:0000313" key="2">
    <source>
        <dbReference type="EMBL" id="KAI9245651.1"/>
    </source>
</evidence>
<reference evidence="2" key="2">
    <citation type="submission" date="2023-02" db="EMBL/GenBank/DDBJ databases">
        <authorList>
            <consortium name="DOE Joint Genome Institute"/>
            <person name="Mondo S.J."/>
            <person name="Chang Y."/>
            <person name="Wang Y."/>
            <person name="Ahrendt S."/>
            <person name="Andreopoulos W."/>
            <person name="Barry K."/>
            <person name="Beard J."/>
            <person name="Benny G.L."/>
            <person name="Blankenship S."/>
            <person name="Bonito G."/>
            <person name="Cuomo C."/>
            <person name="Desiro A."/>
            <person name="Gervers K.A."/>
            <person name="Hundley H."/>
            <person name="Kuo A."/>
            <person name="LaButti K."/>
            <person name="Lang B.F."/>
            <person name="Lipzen A."/>
            <person name="O'Donnell K."/>
            <person name="Pangilinan J."/>
            <person name="Reynolds N."/>
            <person name="Sandor L."/>
            <person name="Smith M.W."/>
            <person name="Tsang A."/>
            <person name="Grigoriev I.V."/>
            <person name="Stajich J.E."/>
            <person name="Spatafora J.W."/>
        </authorList>
    </citation>
    <scope>NUCLEOTIDE SEQUENCE</scope>
    <source>
        <strain evidence="2">RSA 2281</strain>
    </source>
</reference>
<protein>
    <submittedName>
        <fullName evidence="2">Uncharacterized protein</fullName>
    </submittedName>
</protein>